<evidence type="ECO:0000256" key="1">
    <source>
        <dbReference type="SAM" id="MobiDB-lite"/>
    </source>
</evidence>
<gene>
    <name evidence="2" type="ORF">P8192_13255</name>
</gene>
<keyword evidence="3" id="KW-1185">Reference proteome</keyword>
<dbReference type="Gene3D" id="3.40.50.1820">
    <property type="entry name" value="alpha/beta hydrolase"/>
    <property type="match status" value="1"/>
</dbReference>
<evidence type="ECO:0000313" key="2">
    <source>
        <dbReference type="EMBL" id="WFP16331.1"/>
    </source>
</evidence>
<dbReference type="SUPFAM" id="SSF53474">
    <property type="entry name" value="alpha/beta-Hydrolases"/>
    <property type="match status" value="1"/>
</dbReference>
<dbReference type="EMBL" id="CP121252">
    <property type="protein sequence ID" value="WFP16331.1"/>
    <property type="molecule type" value="Genomic_DNA"/>
</dbReference>
<accession>A0ABY8H5W0</accession>
<dbReference type="Proteomes" id="UP001219037">
    <property type="component" value="Chromosome"/>
</dbReference>
<evidence type="ECO:0000313" key="3">
    <source>
        <dbReference type="Proteomes" id="UP001219037"/>
    </source>
</evidence>
<organism evidence="2 3">
    <name type="scientific">Citricoccus muralis</name>
    <dbReference type="NCBI Taxonomy" id="169134"/>
    <lineage>
        <taxon>Bacteria</taxon>
        <taxon>Bacillati</taxon>
        <taxon>Actinomycetota</taxon>
        <taxon>Actinomycetes</taxon>
        <taxon>Micrococcales</taxon>
        <taxon>Micrococcaceae</taxon>
        <taxon>Citricoccus</taxon>
    </lineage>
</organism>
<dbReference type="InterPro" id="IPR029058">
    <property type="entry name" value="AB_hydrolase_fold"/>
</dbReference>
<dbReference type="RefSeq" id="WP_278157478.1">
    <property type="nucleotide sequence ID" value="NZ_CP121252.1"/>
</dbReference>
<reference evidence="2 3" key="1">
    <citation type="submission" date="2023-04" db="EMBL/GenBank/DDBJ databases">
        <title>Funneling lignin-derived compounds into biodiesel using alkali-halophilic Citricoccus sp. P2.</title>
        <authorList>
            <person name="Luo C.-B."/>
        </authorList>
    </citation>
    <scope>NUCLEOTIDE SEQUENCE [LARGE SCALE GENOMIC DNA]</scope>
    <source>
        <strain evidence="2 3">P2</strain>
    </source>
</reference>
<evidence type="ECO:0008006" key="4">
    <source>
        <dbReference type="Google" id="ProtNLM"/>
    </source>
</evidence>
<name>A0ABY8H5W0_9MICC</name>
<feature type="region of interest" description="Disordered" evidence="1">
    <location>
        <begin position="486"/>
        <end position="510"/>
    </location>
</feature>
<protein>
    <recommendedName>
        <fullName evidence="4">Alpha/beta hydrolase family protein</fullName>
    </recommendedName>
</protein>
<proteinExistence type="predicted"/>
<sequence length="510" mass="52831">MLMTTVLGGHTSLHANFEELQRGAVLLDACVSDAEAMGARVAGWGAASSLITWSAPSGSLLLARVASVSTGLVTLGTQLAGLHRGVVASIEAYRTVESAVTKSIDALMLPASAGQLALDLARGAPLRTADLERVLSHGPRALAGVLNGVFPGASHLLGVATVTAVGMGRIDAWAQSSGPLESTDPRTRNERMWQTLSGAVSAAGVLQLGGYQVQRSAAPSHESVSDGSMTWLTQNLRHTFEDTAGSSALGVTRIDASDGQPTWVVAIPGTQFGSVNTTDSVEICTPEETGLGALLSSVEHEDNAWGASGVREAMALRSQHVVTAVDEALVAAGAQPGERIVTVGYSQGGSHAVNVATDPRIAEVYDVDTVVTYGGLSANVELPDDVVALHLEHEEDVAIALDGAPNPVGMQRTTVMFSGYTPEMEASGDSPQEAGFFGAAHGFDTYTHHVETSLQDPGVVEQIHPTLDHLMAVTAGPAVATAFTLRREKPDPPRNPLSGSSSSLPPTRAH</sequence>
<feature type="compositionally biased region" description="Low complexity" evidence="1">
    <location>
        <begin position="496"/>
        <end position="510"/>
    </location>
</feature>